<dbReference type="PANTHER" id="PTHR11878">
    <property type="entry name" value="SODIUM/CALCIUM EXCHANGER"/>
    <property type="match status" value="1"/>
</dbReference>
<keyword evidence="8" id="KW-0479">Metal-binding</keyword>
<evidence type="ECO:0000256" key="19">
    <source>
        <dbReference type="ARBA" id="ARBA00033667"/>
    </source>
</evidence>
<keyword evidence="15" id="KW-0406">Ion transport</keyword>
<evidence type="ECO:0000256" key="7">
    <source>
        <dbReference type="ARBA" id="ARBA00022692"/>
    </source>
</evidence>
<dbReference type="GO" id="GO:0042383">
    <property type="term" value="C:sarcolemma"/>
    <property type="evidence" value="ECO:0007669"/>
    <property type="project" value="TreeGrafter"/>
</dbReference>
<feature type="transmembrane region" description="Helical" evidence="20">
    <location>
        <begin position="877"/>
        <end position="899"/>
    </location>
</feature>
<keyword evidence="14" id="KW-0915">Sodium</keyword>
<keyword evidence="13 20" id="KW-1133">Transmembrane helix</keyword>
<feature type="transmembrane region" description="Helical" evidence="20">
    <location>
        <begin position="734"/>
        <end position="761"/>
    </location>
</feature>
<evidence type="ECO:0000256" key="20">
    <source>
        <dbReference type="SAM" id="Phobius"/>
    </source>
</evidence>
<dbReference type="Pfam" id="PF03160">
    <property type="entry name" value="Calx-beta"/>
    <property type="match status" value="1"/>
</dbReference>
<feature type="transmembrane region" description="Helical" evidence="20">
    <location>
        <begin position="212"/>
        <end position="232"/>
    </location>
</feature>
<keyword evidence="11" id="KW-0106">Calcium</keyword>
<dbReference type="InterPro" id="IPR004837">
    <property type="entry name" value="NaCa_Exmemb"/>
</dbReference>
<dbReference type="GO" id="GO:0005432">
    <property type="term" value="F:calcium:sodium antiporter activity"/>
    <property type="evidence" value="ECO:0007669"/>
    <property type="project" value="InterPro"/>
</dbReference>
<dbReference type="InterPro" id="IPR003644">
    <property type="entry name" value="Calx_beta"/>
</dbReference>
<evidence type="ECO:0000313" key="23">
    <source>
        <dbReference type="Proteomes" id="UP000663834"/>
    </source>
</evidence>
<evidence type="ECO:0000256" key="4">
    <source>
        <dbReference type="ARBA" id="ARBA00022449"/>
    </source>
</evidence>
<evidence type="ECO:0000256" key="15">
    <source>
        <dbReference type="ARBA" id="ARBA00023065"/>
    </source>
</evidence>
<accession>A0A815R400</accession>
<evidence type="ECO:0000256" key="14">
    <source>
        <dbReference type="ARBA" id="ARBA00023053"/>
    </source>
</evidence>
<dbReference type="InterPro" id="IPR038081">
    <property type="entry name" value="CalX-like_sf"/>
</dbReference>
<comment type="subcellular location">
    <subcellularLocation>
        <location evidence="1">Cell membrane</location>
        <topology evidence="1">Multi-pass membrane protein</topology>
    </subcellularLocation>
</comment>
<keyword evidence="10" id="KW-0677">Repeat</keyword>
<evidence type="ECO:0000259" key="21">
    <source>
        <dbReference type="SMART" id="SM00237"/>
    </source>
</evidence>
<dbReference type="GO" id="GO:0007154">
    <property type="term" value="P:cell communication"/>
    <property type="evidence" value="ECO:0007669"/>
    <property type="project" value="InterPro"/>
</dbReference>
<reference evidence="22" key="1">
    <citation type="submission" date="2021-02" db="EMBL/GenBank/DDBJ databases">
        <authorList>
            <person name="Nowell W R."/>
        </authorList>
    </citation>
    <scope>NUCLEOTIDE SEQUENCE</scope>
</reference>
<feature type="domain" description="Calx-beta" evidence="21">
    <location>
        <begin position="535"/>
        <end position="634"/>
    </location>
</feature>
<dbReference type="GO" id="GO:0098703">
    <property type="term" value="P:calcium ion import across plasma membrane"/>
    <property type="evidence" value="ECO:0007669"/>
    <property type="project" value="TreeGrafter"/>
</dbReference>
<comment type="similarity">
    <text evidence="2">Belongs to the Ca(2+):cation antiporter (CaCA) (TC 2.A.19) family. SLC8 subfamily.</text>
</comment>
<dbReference type="GO" id="GO:0046872">
    <property type="term" value="F:metal ion binding"/>
    <property type="evidence" value="ECO:0007669"/>
    <property type="project" value="UniProtKB-KW"/>
</dbReference>
<dbReference type="GO" id="GO:0030424">
    <property type="term" value="C:axon"/>
    <property type="evidence" value="ECO:0007669"/>
    <property type="project" value="TreeGrafter"/>
</dbReference>
<evidence type="ECO:0000256" key="9">
    <source>
        <dbReference type="ARBA" id="ARBA00022729"/>
    </source>
</evidence>
<dbReference type="EMBL" id="CAJNOW010006042">
    <property type="protein sequence ID" value="CAF1471819.1"/>
    <property type="molecule type" value="Genomic_DNA"/>
</dbReference>
<evidence type="ECO:0000256" key="12">
    <source>
        <dbReference type="ARBA" id="ARBA00022860"/>
    </source>
</evidence>
<dbReference type="OrthoDB" id="418484at2759"/>
<evidence type="ECO:0000256" key="5">
    <source>
        <dbReference type="ARBA" id="ARBA00022475"/>
    </source>
</evidence>
<evidence type="ECO:0000256" key="16">
    <source>
        <dbReference type="ARBA" id="ARBA00023136"/>
    </source>
</evidence>
<evidence type="ECO:0000256" key="10">
    <source>
        <dbReference type="ARBA" id="ARBA00022737"/>
    </source>
</evidence>
<feature type="transmembrane region" description="Helical" evidence="20">
    <location>
        <begin position="183"/>
        <end position="206"/>
    </location>
</feature>
<keyword evidence="5" id="KW-1003">Cell membrane</keyword>
<keyword evidence="4" id="KW-0050">Antiport</keyword>
<comment type="catalytic activity">
    <reaction evidence="19">
        <text>Ca(2+)(in) + 3 Na(+)(out) = Ca(2+)(out) + 3 Na(+)(in)</text>
        <dbReference type="Rhea" id="RHEA:69955"/>
        <dbReference type="ChEBI" id="CHEBI:29101"/>
        <dbReference type="ChEBI" id="CHEBI:29108"/>
    </reaction>
</comment>
<evidence type="ECO:0000256" key="1">
    <source>
        <dbReference type="ARBA" id="ARBA00004651"/>
    </source>
</evidence>
<keyword evidence="6" id="KW-0109">Calcium transport</keyword>
<feature type="transmembrane region" description="Helical" evidence="20">
    <location>
        <begin position="806"/>
        <end position="825"/>
    </location>
</feature>
<evidence type="ECO:0000256" key="8">
    <source>
        <dbReference type="ARBA" id="ARBA00022723"/>
    </source>
</evidence>
<dbReference type="InterPro" id="IPR004836">
    <property type="entry name" value="Na_Ca_Ex"/>
</dbReference>
<feature type="domain" description="Calx-beta" evidence="21">
    <location>
        <begin position="419"/>
        <end position="518"/>
    </location>
</feature>
<evidence type="ECO:0000256" key="11">
    <source>
        <dbReference type="ARBA" id="ARBA00022837"/>
    </source>
</evidence>
<keyword evidence="9" id="KW-0732">Signal</keyword>
<name>A0A815R400_9BILA</name>
<dbReference type="SUPFAM" id="SSF141072">
    <property type="entry name" value="CalX-like"/>
    <property type="match status" value="2"/>
</dbReference>
<feature type="transmembrane region" description="Helical" evidence="20">
    <location>
        <begin position="151"/>
        <end position="171"/>
    </location>
</feature>
<proteinExistence type="inferred from homology"/>
<dbReference type="Gene3D" id="2.60.40.2030">
    <property type="match status" value="2"/>
</dbReference>
<feature type="transmembrane region" description="Helical" evidence="20">
    <location>
        <begin position="56"/>
        <end position="81"/>
    </location>
</feature>
<keyword evidence="17" id="KW-0325">Glycoprotein</keyword>
<keyword evidence="12" id="KW-0112">Calmodulin-binding</keyword>
<dbReference type="InterPro" id="IPR044880">
    <property type="entry name" value="NCX_ion-bd_dom_sf"/>
</dbReference>
<dbReference type="GO" id="GO:0098794">
    <property type="term" value="C:postsynapse"/>
    <property type="evidence" value="ECO:0007669"/>
    <property type="project" value="TreeGrafter"/>
</dbReference>
<feature type="transmembrane region" description="Helical" evidence="20">
    <location>
        <begin position="837"/>
        <end position="857"/>
    </location>
</feature>
<dbReference type="AlphaFoldDB" id="A0A815R400"/>
<evidence type="ECO:0000256" key="13">
    <source>
        <dbReference type="ARBA" id="ARBA00022989"/>
    </source>
</evidence>
<evidence type="ECO:0000256" key="6">
    <source>
        <dbReference type="ARBA" id="ARBA00022568"/>
    </source>
</evidence>
<keyword evidence="3" id="KW-0813">Transport</keyword>
<gene>
    <name evidence="22" type="ORF">KQP761_LOCUS13076</name>
</gene>
<evidence type="ECO:0000256" key="2">
    <source>
        <dbReference type="ARBA" id="ARBA00007489"/>
    </source>
</evidence>
<comment type="caution">
    <text evidence="22">The sequence shown here is derived from an EMBL/GenBank/DDBJ whole genome shotgun (WGS) entry which is preliminary data.</text>
</comment>
<keyword evidence="7 20" id="KW-0812">Transmembrane</keyword>
<dbReference type="Gene3D" id="1.20.1420.30">
    <property type="entry name" value="NCX, central ion-binding region"/>
    <property type="match status" value="2"/>
</dbReference>
<keyword evidence="18" id="KW-0739">Sodium transport</keyword>
<evidence type="ECO:0000256" key="3">
    <source>
        <dbReference type="ARBA" id="ARBA00022448"/>
    </source>
</evidence>
<dbReference type="GO" id="GO:0005516">
    <property type="term" value="F:calmodulin binding"/>
    <property type="evidence" value="ECO:0007669"/>
    <property type="project" value="UniProtKB-KW"/>
</dbReference>
<evidence type="ECO:0000256" key="17">
    <source>
        <dbReference type="ARBA" id="ARBA00023180"/>
    </source>
</evidence>
<evidence type="ECO:0000313" key="22">
    <source>
        <dbReference type="EMBL" id="CAF1471819.1"/>
    </source>
</evidence>
<protein>
    <recommendedName>
        <fullName evidence="21">Calx-beta domain-containing protein</fullName>
    </recommendedName>
</protein>
<dbReference type="PANTHER" id="PTHR11878:SF76">
    <property type="entry name" value="CALX-BETA DOMAIN-CONTAINING PROTEIN"/>
    <property type="match status" value="1"/>
</dbReference>
<dbReference type="InterPro" id="IPR051171">
    <property type="entry name" value="CaCA"/>
</dbReference>
<dbReference type="PRINTS" id="PR01259">
    <property type="entry name" value="NACAEXCHNGR"/>
</dbReference>
<organism evidence="22 23">
    <name type="scientific">Rotaria magnacalcarata</name>
    <dbReference type="NCBI Taxonomy" id="392030"/>
    <lineage>
        <taxon>Eukaryota</taxon>
        <taxon>Metazoa</taxon>
        <taxon>Spiralia</taxon>
        <taxon>Gnathifera</taxon>
        <taxon>Rotifera</taxon>
        <taxon>Eurotatoria</taxon>
        <taxon>Bdelloidea</taxon>
        <taxon>Philodinida</taxon>
        <taxon>Philodinidae</taxon>
        <taxon>Rotaria</taxon>
    </lineage>
</organism>
<evidence type="ECO:0000256" key="18">
    <source>
        <dbReference type="ARBA" id="ARBA00023201"/>
    </source>
</evidence>
<dbReference type="SMART" id="SM00237">
    <property type="entry name" value="Calx_beta"/>
    <property type="match status" value="2"/>
</dbReference>
<keyword evidence="16 20" id="KW-0472">Membrane</keyword>
<dbReference type="Pfam" id="PF01699">
    <property type="entry name" value="Na_Ca_ex"/>
    <property type="match status" value="2"/>
</dbReference>
<sequence length="906" mass="100717">MSTESYNSTTVSCQRFKCSGRGLILPFGNCQRFKCSGRGLILPFGIEACMSIQLRAVLYFIFLLYLFLGIAIIADIFMSAIETITSRKQKIRYPDPGEKDKYLTVEVRLWNDTVANLTLMALGSSSPEILLSIIEIVGNRFEAGELGPGTIVGSAAYNLLMISAICIASINAPETRRIKLYNVFLVTSFFGFFAYIWLFIVLSVISKDVVELWEAVVTFLMFPLVVILAYLAEKNCFLSKKIEMEEEEKLIITPPETDAAGIPRSFHKDELLQFLRDLGQSSNLSIEDKAQLFAAKLSENMHRSRMQYRIQGARMLTGGKSLFVNLPDKLQEIYDTMEKYQRMDDEPSQSPIVQEIDHLPKLEFTATAYAVLENEQRIDVIIKRTGPINVNIYQRAVKPQPFDTISTDHKAGGRKGTLTRNDIDEDPQMATLEFASSSYAVLEREQRVTVEVVRHGFTKSVVHFRLDTIDGTATAGEDYIKLSEEFVMESGQQEKKITIHVIDDNQWEPDETFFVKLSLPESEENRAKVGSKTVALVTIINDDEPGYIHFEEPINLVKESVGKAEIKVARVNGADGRVSVHYRTKDIEAVATRDYEPADSELVFEHGEISKIIAIPIMNDLDAEKDETFAVELYNPTGGATIGKHGRTVVTIINDDNYITMANKMASLVQVDMDKLSVTKTTWGQQFKDAMTVNGGDLETAKFVHYVGHTFSFFWKILFAFVPPTSIAGGWLTFFVSLLFIAILTAVVGDVAAIFGCLVGLKDSITAISFVALGTSLPDTFASMIAAKNSKTADDAIGNVTGSNSVNVFLGLGLPWLVAAVYWESKNLPFTVKAGDLSFSVLVFSCSCIIGMILLTLRRFLGVFGKAELGGPTIPKYACSIFFVFLWICYLTLSGLQAYGHIYWAA</sequence>
<dbReference type="Proteomes" id="UP000663834">
    <property type="component" value="Unassembled WGS sequence"/>
</dbReference>